<proteinExistence type="predicted"/>
<evidence type="ECO:0000313" key="2">
    <source>
        <dbReference type="Proteomes" id="UP000887563"/>
    </source>
</evidence>
<evidence type="ECO:0000256" key="1">
    <source>
        <dbReference type="SAM" id="MobiDB-lite"/>
    </source>
</evidence>
<feature type="compositionally biased region" description="Basic and acidic residues" evidence="1">
    <location>
        <begin position="17"/>
        <end position="26"/>
    </location>
</feature>
<dbReference type="AlphaFoldDB" id="A0A914L7I8"/>
<feature type="region of interest" description="Disordered" evidence="1">
    <location>
        <begin position="1"/>
        <end position="52"/>
    </location>
</feature>
<accession>A0A914L7I8</accession>
<protein>
    <submittedName>
        <fullName evidence="3">Uncharacterized protein</fullName>
    </submittedName>
</protein>
<reference evidence="3" key="1">
    <citation type="submission" date="2022-11" db="UniProtKB">
        <authorList>
            <consortium name="WormBaseParasite"/>
        </authorList>
    </citation>
    <scope>IDENTIFICATION</scope>
</reference>
<dbReference type="Proteomes" id="UP000887563">
    <property type="component" value="Unplaced"/>
</dbReference>
<organism evidence="2 3">
    <name type="scientific">Meloidogyne incognita</name>
    <name type="common">Southern root-knot nematode worm</name>
    <name type="synonym">Oxyuris incognita</name>
    <dbReference type="NCBI Taxonomy" id="6306"/>
    <lineage>
        <taxon>Eukaryota</taxon>
        <taxon>Metazoa</taxon>
        <taxon>Ecdysozoa</taxon>
        <taxon>Nematoda</taxon>
        <taxon>Chromadorea</taxon>
        <taxon>Rhabditida</taxon>
        <taxon>Tylenchina</taxon>
        <taxon>Tylenchomorpha</taxon>
        <taxon>Tylenchoidea</taxon>
        <taxon>Meloidogynidae</taxon>
        <taxon>Meloidogyninae</taxon>
        <taxon>Meloidogyne</taxon>
        <taxon>Meloidogyne incognita group</taxon>
    </lineage>
</organism>
<feature type="compositionally biased region" description="Acidic residues" evidence="1">
    <location>
        <begin position="33"/>
        <end position="52"/>
    </location>
</feature>
<sequence>MIAILNSLSALPENDPEYGKDEEMFKNTKNVSSDEELIDEEVEQVENEDEVL</sequence>
<keyword evidence="2" id="KW-1185">Reference proteome</keyword>
<dbReference type="WBParaSite" id="Minc3s00306g09820">
    <property type="protein sequence ID" value="Minc3s00306g09820"/>
    <property type="gene ID" value="Minc3s00306g09820"/>
</dbReference>
<evidence type="ECO:0000313" key="3">
    <source>
        <dbReference type="WBParaSite" id="Minc3s00306g09820"/>
    </source>
</evidence>
<name>A0A914L7I8_MELIC</name>